<reference evidence="2 3" key="1">
    <citation type="submission" date="2015-02" db="EMBL/GenBank/DDBJ databases">
        <title>Improved understanding of the partial-nitritation anammox process through 23 genomes representing the majority of the microbial community.</title>
        <authorList>
            <person name="Speth D.R."/>
            <person name="In T Zandt M."/>
            <person name="Guerrero Cruz S."/>
            <person name="Jetten M.S."/>
            <person name="Dutilh B.E."/>
        </authorList>
    </citation>
    <scope>NUCLEOTIDE SEQUENCE [LARGE SCALE GENOMIC DNA]</scope>
    <source>
        <strain evidence="2">OLB21</strain>
    </source>
</reference>
<keyword evidence="2" id="KW-0540">Nuclease</keyword>
<dbReference type="GO" id="GO:0004519">
    <property type="term" value="F:endonuclease activity"/>
    <property type="evidence" value="ECO:0007669"/>
    <property type="project" value="UniProtKB-KW"/>
</dbReference>
<dbReference type="Pfam" id="PF09491">
    <property type="entry name" value="RE_AlwI"/>
    <property type="match status" value="1"/>
</dbReference>
<dbReference type="InterPro" id="IPR018573">
    <property type="entry name" value="Restrct_endonuc_II_AlwI"/>
</dbReference>
<dbReference type="Gene3D" id="3.40.91.50">
    <property type="match status" value="1"/>
</dbReference>
<proteinExistence type="predicted"/>
<dbReference type="Proteomes" id="UP000070449">
    <property type="component" value="Unassembled WGS sequence"/>
</dbReference>
<organism evidence="2 3">
    <name type="scientific">candidate division WS6 bacterium OLB21</name>
    <dbReference type="NCBI Taxonomy" id="1617427"/>
    <lineage>
        <taxon>Bacteria</taxon>
        <taxon>Candidatus Dojkabacteria</taxon>
    </lineage>
</organism>
<evidence type="ECO:0000313" key="3">
    <source>
        <dbReference type="Proteomes" id="UP000070449"/>
    </source>
</evidence>
<gene>
    <name evidence="2" type="ORF">UZ20_WS6002000640</name>
</gene>
<sequence length="351" mass="39670">MTEAGNALLSDDTLESDVFLRQMLKIQLPSPTESRLDGASIHPFYLVLSVAVELVRRGMKPLGKEEIALFLQTTDNDDQTHEIVEDIAHYRKAKDEISGRVAKRKFFIDNLTLRAKYLYGDKFTPTKAATLIDYSDTTVRYSVITGIFSVGRQSLVIKEDQLNLAFAIIDAGKPSLYDNESFLEHFHNPNLPALPTDDANFLTRDIEQLNNRLTEMAQITGKSAVLSGSIEGASISQLKRKRENLENELTTLKEVQFYRDQHSTEQVNDIKSVFESIENKEIIGGSDYLPAWAEWAVWRVFLSINTITNPISDTRGFKINSDLYPIHHAKGGAADLQFEYEDGTIILRKLH</sequence>
<feature type="coiled-coil region" evidence="1">
    <location>
        <begin position="199"/>
        <end position="255"/>
    </location>
</feature>
<keyword evidence="2" id="KW-0255">Endonuclease</keyword>
<keyword evidence="2" id="KW-0378">Hydrolase</keyword>
<dbReference type="STRING" id="1617427.UZ20_WS6002000640"/>
<accession>A0A136KIL2</accession>
<comment type="caution">
    <text evidence="2">The sequence shown here is derived from an EMBL/GenBank/DDBJ whole genome shotgun (WGS) entry which is preliminary data.</text>
</comment>
<dbReference type="AlphaFoldDB" id="A0A136KIL2"/>
<keyword evidence="1" id="KW-0175">Coiled coil</keyword>
<evidence type="ECO:0000256" key="1">
    <source>
        <dbReference type="SAM" id="Coils"/>
    </source>
</evidence>
<name>A0A136KIL2_9BACT</name>
<protein>
    <submittedName>
        <fullName evidence="2">AlwI restriction endonuclease</fullName>
    </submittedName>
</protein>
<dbReference type="EMBL" id="JYPD01000020">
    <property type="protein sequence ID" value="KXK09239.1"/>
    <property type="molecule type" value="Genomic_DNA"/>
</dbReference>
<evidence type="ECO:0000313" key="2">
    <source>
        <dbReference type="EMBL" id="KXK09239.1"/>
    </source>
</evidence>